<organism evidence="6 7">
    <name type="scientific">Thermacetogenium phaeum (strain ATCC BAA-254 / DSM 26808 / PB)</name>
    <dbReference type="NCBI Taxonomy" id="1089553"/>
    <lineage>
        <taxon>Bacteria</taxon>
        <taxon>Bacillati</taxon>
        <taxon>Bacillota</taxon>
        <taxon>Clostridia</taxon>
        <taxon>Thermoanaerobacterales</taxon>
        <taxon>Thermoanaerobacteraceae</taxon>
        <taxon>Thermacetogenium</taxon>
    </lineage>
</organism>
<dbReference type="PANTHER" id="PTHR43055">
    <property type="entry name" value="FORMATE-DEPENDENT PHOSPHORIBOSYLGLYCINAMIDE FORMYLTRANSFERASE"/>
    <property type="match status" value="1"/>
</dbReference>
<dbReference type="Gene3D" id="3.30.470.20">
    <property type="entry name" value="ATP-grasp fold, B domain"/>
    <property type="match status" value="1"/>
</dbReference>
<dbReference type="PROSITE" id="PS50975">
    <property type="entry name" value="ATP_GRASP"/>
    <property type="match status" value="1"/>
</dbReference>
<dbReference type="HOGENOM" id="CLU_707177_0_0_9"/>
<dbReference type="NCBIfam" id="TIGR03909">
    <property type="entry name" value="pyrrolys_PylC"/>
    <property type="match status" value="1"/>
</dbReference>
<dbReference type="InterPro" id="IPR048764">
    <property type="entry name" value="PylC_N"/>
</dbReference>
<dbReference type="GO" id="GO:0005829">
    <property type="term" value="C:cytosol"/>
    <property type="evidence" value="ECO:0007669"/>
    <property type="project" value="TreeGrafter"/>
</dbReference>
<dbReference type="Gene3D" id="3.40.50.720">
    <property type="entry name" value="NAD(P)-binding Rossmann-like Domain"/>
    <property type="match status" value="1"/>
</dbReference>
<feature type="domain" description="ATP-grasp" evidence="5">
    <location>
        <begin position="80"/>
        <end position="281"/>
    </location>
</feature>
<evidence type="ECO:0000256" key="3">
    <source>
        <dbReference type="ARBA" id="ARBA00022840"/>
    </source>
</evidence>
<dbReference type="Pfam" id="PF02655">
    <property type="entry name" value="ATP-grasp_3"/>
    <property type="match status" value="1"/>
</dbReference>
<proteinExistence type="predicted"/>
<keyword evidence="7" id="KW-1185">Reference proteome</keyword>
<dbReference type="AlphaFoldDB" id="K4LKZ6"/>
<dbReference type="STRING" id="1089553.Tph_c24760"/>
<dbReference type="Pfam" id="PF21360">
    <property type="entry name" value="PylC-like_N"/>
    <property type="match status" value="1"/>
</dbReference>
<dbReference type="InterPro" id="IPR023890">
    <property type="entry name" value="Pyrrolys_PylC"/>
</dbReference>
<keyword evidence="3 4" id="KW-0067">ATP-binding</keyword>
<reference evidence="6 7" key="1">
    <citation type="journal article" date="2012" name="BMC Genomics">
        <title>Genome-guided analysis of physiological and morphological traits of the fermentative acetate oxidizer Thermacetogenium phaeum.</title>
        <authorList>
            <person name="Oehler D."/>
            <person name="Poehlein A."/>
            <person name="Leimbach A."/>
            <person name="Muller N."/>
            <person name="Daniel R."/>
            <person name="Gottschalk G."/>
            <person name="Schink B."/>
        </authorList>
    </citation>
    <scope>NUCLEOTIDE SEQUENCE [LARGE SCALE GENOMIC DNA]</scope>
    <source>
        <strain evidence="7">ATCC BAA-254 / DSM 26808 / PB</strain>
    </source>
</reference>
<dbReference type="InterPro" id="IPR011761">
    <property type="entry name" value="ATP-grasp"/>
</dbReference>
<dbReference type="EMBL" id="CP003732">
    <property type="protein sequence ID" value="AFV12650.1"/>
    <property type="molecule type" value="Genomic_DNA"/>
</dbReference>
<evidence type="ECO:0000256" key="2">
    <source>
        <dbReference type="ARBA" id="ARBA00022741"/>
    </source>
</evidence>
<name>K4LKZ6_THEPS</name>
<evidence type="ECO:0000259" key="5">
    <source>
        <dbReference type="PROSITE" id="PS50975"/>
    </source>
</evidence>
<dbReference type="GO" id="GO:0046872">
    <property type="term" value="F:metal ion binding"/>
    <property type="evidence" value="ECO:0007669"/>
    <property type="project" value="InterPro"/>
</dbReference>
<dbReference type="KEGG" id="tpz:Tph_c24760"/>
<gene>
    <name evidence="6" type="ordered locus">Tph_c24760</name>
</gene>
<dbReference type="PANTHER" id="PTHR43055:SF1">
    <property type="entry name" value="FORMATE-DEPENDENT PHOSPHORIBOSYLGLYCINAMIDE FORMYLTRANSFERASE"/>
    <property type="match status" value="1"/>
</dbReference>
<dbReference type="OrthoDB" id="5415832at2"/>
<evidence type="ECO:0000313" key="6">
    <source>
        <dbReference type="EMBL" id="AFV12650.1"/>
    </source>
</evidence>
<dbReference type="GO" id="GO:0016874">
    <property type="term" value="F:ligase activity"/>
    <property type="evidence" value="ECO:0007669"/>
    <property type="project" value="UniProtKB-KW"/>
</dbReference>
<evidence type="ECO:0000313" key="7">
    <source>
        <dbReference type="Proteomes" id="UP000000467"/>
    </source>
</evidence>
<protein>
    <recommendedName>
        <fullName evidence="5">ATP-grasp domain-containing protein</fullName>
    </recommendedName>
</protein>
<accession>K4LKZ6</accession>
<dbReference type="RefSeq" id="WP_015051512.1">
    <property type="nucleotide sequence ID" value="NC_018870.1"/>
</dbReference>
<keyword evidence="2 4" id="KW-0547">Nucleotide-binding</keyword>
<dbReference type="SUPFAM" id="SSF51735">
    <property type="entry name" value="NAD(P)-binding Rossmann-fold domains"/>
    <property type="match status" value="1"/>
</dbReference>
<dbReference type="GO" id="GO:0071524">
    <property type="term" value="P:pyrrolysine biosynthetic process"/>
    <property type="evidence" value="ECO:0007669"/>
    <property type="project" value="InterPro"/>
</dbReference>
<dbReference type="InterPro" id="IPR036291">
    <property type="entry name" value="NAD(P)-bd_dom_sf"/>
</dbReference>
<keyword evidence="1" id="KW-0436">Ligase</keyword>
<dbReference type="Proteomes" id="UP000000467">
    <property type="component" value="Chromosome"/>
</dbReference>
<evidence type="ECO:0000256" key="4">
    <source>
        <dbReference type="PROSITE-ProRule" id="PRU00409"/>
    </source>
</evidence>
<dbReference type="SUPFAM" id="SSF56059">
    <property type="entry name" value="Glutathione synthetase ATP-binding domain-like"/>
    <property type="match status" value="1"/>
</dbReference>
<dbReference type="InterPro" id="IPR003806">
    <property type="entry name" value="ATP-grasp_PylC-type"/>
</dbReference>
<dbReference type="GO" id="GO:0005524">
    <property type="term" value="F:ATP binding"/>
    <property type="evidence" value="ECO:0007669"/>
    <property type="project" value="UniProtKB-UniRule"/>
</dbReference>
<evidence type="ECO:0000256" key="1">
    <source>
        <dbReference type="ARBA" id="ARBA00022598"/>
    </source>
</evidence>
<sequence length="377" mass="41471">MRAVVLGGKLQGVEAVYLAHQAGWEVTLVDRNPQAPAVGLCDSYRRLDILRDAEALTEVLRGADLIIPALEDERALTFLAELAAAQEYPLAFDPAAYDVSSSKRKSDLLFRQNGIPAPSYWPGCGFPLIAKPSALSGSRGVRLIADQRELDEFFKETCPGGGDYILQEFLEGDSYSLEVIGLKGRFLPLLVTELEMDDDFDCKRVSAPVKLDPALVRQFAKMAEKVAGLLDLTGVMDLEVILHQGVLKLLEIDARLPSQTPTAVYKATGVNIVELLYRVFSLGELPREVDLSVKSGVVYEHIRVSPEGVETLGEHIISDAGPLRLVRDFYGADEALTNFEPGRVEWVATLIVTGADRDKAWERRCEVLAAIGKRFSR</sequence>
<dbReference type="eggNOG" id="COG0458">
    <property type="taxonomic scope" value="Bacteria"/>
</dbReference>